<evidence type="ECO:0008006" key="6">
    <source>
        <dbReference type="Google" id="ProtNLM"/>
    </source>
</evidence>
<feature type="region of interest" description="Disordered" evidence="3">
    <location>
        <begin position="315"/>
        <end position="370"/>
    </location>
</feature>
<dbReference type="InterPro" id="IPR011010">
    <property type="entry name" value="DNA_brk_join_enz"/>
</dbReference>
<organism evidence="4 5">
    <name type="scientific">Mycena pura</name>
    <dbReference type="NCBI Taxonomy" id="153505"/>
    <lineage>
        <taxon>Eukaryota</taxon>
        <taxon>Fungi</taxon>
        <taxon>Dikarya</taxon>
        <taxon>Basidiomycota</taxon>
        <taxon>Agaricomycotina</taxon>
        <taxon>Agaricomycetes</taxon>
        <taxon>Agaricomycetidae</taxon>
        <taxon>Agaricales</taxon>
        <taxon>Marasmiineae</taxon>
        <taxon>Mycenaceae</taxon>
        <taxon>Mycena</taxon>
    </lineage>
</organism>
<accession>A0AAD6YKW8</accession>
<keyword evidence="5" id="KW-1185">Reference proteome</keyword>
<reference evidence="4" key="1">
    <citation type="submission" date="2023-03" db="EMBL/GenBank/DDBJ databases">
        <title>Massive genome expansion in bonnet fungi (Mycena s.s.) driven by repeated elements and novel gene families across ecological guilds.</title>
        <authorList>
            <consortium name="Lawrence Berkeley National Laboratory"/>
            <person name="Harder C.B."/>
            <person name="Miyauchi S."/>
            <person name="Viragh M."/>
            <person name="Kuo A."/>
            <person name="Thoen E."/>
            <person name="Andreopoulos B."/>
            <person name="Lu D."/>
            <person name="Skrede I."/>
            <person name="Drula E."/>
            <person name="Henrissat B."/>
            <person name="Morin E."/>
            <person name="Kohler A."/>
            <person name="Barry K."/>
            <person name="LaButti K."/>
            <person name="Morin E."/>
            <person name="Salamov A."/>
            <person name="Lipzen A."/>
            <person name="Mereny Z."/>
            <person name="Hegedus B."/>
            <person name="Baldrian P."/>
            <person name="Stursova M."/>
            <person name="Weitz H."/>
            <person name="Taylor A."/>
            <person name="Grigoriev I.V."/>
            <person name="Nagy L.G."/>
            <person name="Martin F."/>
            <person name="Kauserud H."/>
        </authorList>
    </citation>
    <scope>NUCLEOTIDE SEQUENCE</scope>
    <source>
        <strain evidence="4">9144</strain>
    </source>
</reference>
<dbReference type="GO" id="GO:0015074">
    <property type="term" value="P:DNA integration"/>
    <property type="evidence" value="ECO:0007669"/>
    <property type="project" value="InterPro"/>
</dbReference>
<sequence length="809" mass="89402">MGDTRILYATPNGPSTSYPPPVSFPPPFYAVSAAIRASTSHGSVMNADEFLTHDVFNHHNGPMEPRLISCYQIHPSTTAHPHPHARSAPAPAHSHPHSALAPAHWHPHARTDAAHPTCTGTVAHPHPHARAGAHPTRRQRSTCGLQYARTDTLGLRVRTYPDSPALVRAVGECDEWRLWRHRIAPVRRRPPAGIDALPCRSTNIHIPVHAGRRRHQRTPAHGGQRVHARGERRVTWRTARGGGQGAHAAYEQRTRAHGGDSMRTADSAVPTRARVRAVERPTRRTVNARSRVAEIACARWTAGPVPTRVADRDPRVRRTGRPRGRQRVHARPAAPVPEQVGGTCSPGSAAATRAAVTRGPPSGAGAGHEITPARGWRGLIGRGWRVKRIQGGRYRAARRQPGANARRRFDGAGHGITPARSWRGLIGRGRRVKHIQVGGRYLHPGQRGGNPGQRGGALMAQVTGWHSWGVAHFLCKGPPLSPETARQPTRLPWPEKRLRHERTIALGFALDANTNLTYTSTLNSYLTFCKLHNRPVEPTEETLSFFTVFMSAHINPRSVNSYLSGICSQLESFFPDVRARRNSPLVLRTMAGCLRRYGTPTLRKTPISETDIVTVVDALGASRKHDDMLFLSMLTTGRDGLLRLGELTIPDSTMRRNARKITLHSTLKLSTNEFSFFLPYHKADRYYEGNTIIIQRVNRRSDPHLRFSAYLTSHDHLFLLNRELWLRANGTVPTRAWFIARLRAFFPAHISGQSLRAGGATSLAEAGVAPNVIQAIGRWASGAFQIYIRKNPVLLQAMLFGRPAHQAPG</sequence>
<dbReference type="GO" id="GO:0006310">
    <property type="term" value="P:DNA recombination"/>
    <property type="evidence" value="ECO:0007669"/>
    <property type="project" value="UniProtKB-KW"/>
</dbReference>
<dbReference type="PANTHER" id="PTHR34605">
    <property type="entry name" value="PHAGE_INTEGRASE DOMAIN-CONTAINING PROTEIN"/>
    <property type="match status" value="1"/>
</dbReference>
<dbReference type="InterPro" id="IPR013762">
    <property type="entry name" value="Integrase-like_cat_sf"/>
</dbReference>
<feature type="region of interest" description="Disordered" evidence="3">
    <location>
        <begin position="75"/>
        <end position="141"/>
    </location>
</feature>
<keyword evidence="2" id="KW-0233">DNA recombination</keyword>
<evidence type="ECO:0000313" key="4">
    <source>
        <dbReference type="EMBL" id="KAJ7222406.1"/>
    </source>
</evidence>
<feature type="compositionally biased region" description="Low complexity" evidence="3">
    <location>
        <begin position="75"/>
        <end position="104"/>
    </location>
</feature>
<feature type="compositionally biased region" description="Basic residues" evidence="3">
    <location>
        <begin position="125"/>
        <end position="140"/>
    </location>
</feature>
<evidence type="ECO:0000256" key="2">
    <source>
        <dbReference type="ARBA" id="ARBA00023172"/>
    </source>
</evidence>
<evidence type="ECO:0000313" key="5">
    <source>
        <dbReference type="Proteomes" id="UP001219525"/>
    </source>
</evidence>
<dbReference type="GO" id="GO:0003677">
    <property type="term" value="F:DNA binding"/>
    <property type="evidence" value="ECO:0007669"/>
    <property type="project" value="UniProtKB-KW"/>
</dbReference>
<gene>
    <name evidence="4" type="ORF">GGX14DRAFT_558504</name>
</gene>
<evidence type="ECO:0000256" key="3">
    <source>
        <dbReference type="SAM" id="MobiDB-lite"/>
    </source>
</evidence>
<feature type="region of interest" description="Disordered" evidence="3">
    <location>
        <begin position="211"/>
        <end position="231"/>
    </location>
</feature>
<dbReference type="SUPFAM" id="SSF56349">
    <property type="entry name" value="DNA breaking-rejoining enzymes"/>
    <property type="match status" value="1"/>
</dbReference>
<dbReference type="InterPro" id="IPR052925">
    <property type="entry name" value="Phage_Integrase-like_Recomb"/>
</dbReference>
<proteinExistence type="predicted"/>
<dbReference type="Gene3D" id="1.10.443.10">
    <property type="entry name" value="Intergrase catalytic core"/>
    <property type="match status" value="1"/>
</dbReference>
<feature type="compositionally biased region" description="Basic residues" evidence="3">
    <location>
        <begin position="317"/>
        <end position="330"/>
    </location>
</feature>
<name>A0AAD6YKW8_9AGAR</name>
<dbReference type="Gene3D" id="1.10.150.130">
    <property type="match status" value="1"/>
</dbReference>
<comment type="caution">
    <text evidence="4">The sequence shown here is derived from an EMBL/GenBank/DDBJ whole genome shotgun (WGS) entry which is preliminary data.</text>
</comment>
<dbReference type="AlphaFoldDB" id="A0AAD6YKW8"/>
<dbReference type="InterPro" id="IPR010998">
    <property type="entry name" value="Integrase_recombinase_N"/>
</dbReference>
<keyword evidence="1" id="KW-0238">DNA-binding</keyword>
<feature type="region of interest" description="Disordered" evidence="3">
    <location>
        <begin position="393"/>
        <end position="415"/>
    </location>
</feature>
<dbReference type="PANTHER" id="PTHR34605:SF3">
    <property type="entry name" value="P CELL-TYPE AGGLUTINATION PROTEIN MAP4-LIKE-RELATED"/>
    <property type="match status" value="1"/>
</dbReference>
<evidence type="ECO:0000256" key="1">
    <source>
        <dbReference type="ARBA" id="ARBA00023125"/>
    </source>
</evidence>
<dbReference type="SUPFAM" id="SSF47823">
    <property type="entry name" value="lambda integrase-like, N-terminal domain"/>
    <property type="match status" value="1"/>
</dbReference>
<dbReference type="Proteomes" id="UP001219525">
    <property type="component" value="Unassembled WGS sequence"/>
</dbReference>
<protein>
    <recommendedName>
        <fullName evidence="6">Tyr recombinase domain-containing protein</fullName>
    </recommendedName>
</protein>
<dbReference type="EMBL" id="JARJCW010000007">
    <property type="protein sequence ID" value="KAJ7222406.1"/>
    <property type="molecule type" value="Genomic_DNA"/>
</dbReference>